<dbReference type="PANTHER" id="PTHR45376">
    <property type="entry name" value="CHAPERONE DNAJ-DOMAIN SUPERFAMILY PROTEIN-RELATED"/>
    <property type="match status" value="1"/>
</dbReference>
<dbReference type="EMBL" id="BJWL01000029">
    <property type="protein sequence ID" value="GFZ20938.1"/>
    <property type="molecule type" value="Genomic_DNA"/>
</dbReference>
<evidence type="ECO:0000313" key="2">
    <source>
        <dbReference type="EMBL" id="GFZ20938.1"/>
    </source>
</evidence>
<organism evidence="2 3">
    <name type="scientific">Actinidia rufa</name>
    <dbReference type="NCBI Taxonomy" id="165716"/>
    <lineage>
        <taxon>Eukaryota</taxon>
        <taxon>Viridiplantae</taxon>
        <taxon>Streptophyta</taxon>
        <taxon>Embryophyta</taxon>
        <taxon>Tracheophyta</taxon>
        <taxon>Spermatophyta</taxon>
        <taxon>Magnoliopsida</taxon>
        <taxon>eudicotyledons</taxon>
        <taxon>Gunneridae</taxon>
        <taxon>Pentapetalae</taxon>
        <taxon>asterids</taxon>
        <taxon>Ericales</taxon>
        <taxon>Actinidiaceae</taxon>
        <taxon>Actinidia</taxon>
    </lineage>
</organism>
<dbReference type="OrthoDB" id="10250354at2759"/>
<dbReference type="InterPro" id="IPR036869">
    <property type="entry name" value="J_dom_sf"/>
</dbReference>
<proteinExistence type="predicted"/>
<feature type="compositionally biased region" description="Acidic residues" evidence="1">
    <location>
        <begin position="101"/>
        <end position="113"/>
    </location>
</feature>
<dbReference type="Proteomes" id="UP000585474">
    <property type="component" value="Unassembled WGS sequence"/>
</dbReference>
<comment type="caution">
    <text evidence="2">The sequence shown here is derived from an EMBL/GenBank/DDBJ whole genome shotgun (WGS) entry which is preliminary data.</text>
</comment>
<accession>A0A7J0HD06</accession>
<dbReference type="SUPFAM" id="SSF46565">
    <property type="entry name" value="Chaperone J-domain"/>
    <property type="match status" value="1"/>
</dbReference>
<keyword evidence="3" id="KW-1185">Reference proteome</keyword>
<protein>
    <submittedName>
        <fullName evidence="2">Chaperone DnaJ-domain superfamily protein</fullName>
    </submittedName>
</protein>
<sequence length="158" mass="18040">MALMNMIHLQDKTARGLDVNTRLRVPKEAGPVPKDLILQARRAFHFCEDGADSETIFRSAFGGNRHFYWSFVEEDFPRCKGSSGFYNANRTSWNWRHRDEEDYDSSSESDSSESDMTSDRVALGLRASGPLKLDDVKNAYRACALKWHPDRHHGSSKV</sequence>
<gene>
    <name evidence="2" type="ORF">Acr_29g0001000</name>
</gene>
<dbReference type="Gene3D" id="1.10.287.110">
    <property type="entry name" value="DnaJ domain"/>
    <property type="match status" value="1"/>
</dbReference>
<name>A0A7J0HD06_9ERIC</name>
<feature type="region of interest" description="Disordered" evidence="1">
    <location>
        <begin position="97"/>
        <end position="119"/>
    </location>
</feature>
<reference evidence="2 3" key="1">
    <citation type="submission" date="2019-07" db="EMBL/GenBank/DDBJ databases">
        <title>De Novo Assembly of kiwifruit Actinidia rufa.</title>
        <authorList>
            <person name="Sugita-Konishi S."/>
            <person name="Sato K."/>
            <person name="Mori E."/>
            <person name="Abe Y."/>
            <person name="Kisaki G."/>
            <person name="Hamano K."/>
            <person name="Suezawa K."/>
            <person name="Otani M."/>
            <person name="Fukuda T."/>
            <person name="Manabe T."/>
            <person name="Gomi K."/>
            <person name="Tabuchi M."/>
            <person name="Akimitsu K."/>
            <person name="Kataoka I."/>
        </authorList>
    </citation>
    <scope>NUCLEOTIDE SEQUENCE [LARGE SCALE GENOMIC DNA]</scope>
    <source>
        <strain evidence="3">cv. Fuchu</strain>
    </source>
</reference>
<evidence type="ECO:0000313" key="3">
    <source>
        <dbReference type="Proteomes" id="UP000585474"/>
    </source>
</evidence>
<dbReference type="PANTHER" id="PTHR45376:SF1">
    <property type="entry name" value="CHAPERONE DNAJ-DOMAIN SUPERFAMILY PROTEIN-RELATED"/>
    <property type="match status" value="1"/>
</dbReference>
<dbReference type="AlphaFoldDB" id="A0A7J0HD06"/>
<evidence type="ECO:0000256" key="1">
    <source>
        <dbReference type="SAM" id="MobiDB-lite"/>
    </source>
</evidence>